<evidence type="ECO:0000256" key="6">
    <source>
        <dbReference type="SAM" id="MobiDB-lite"/>
    </source>
</evidence>
<feature type="region of interest" description="Disordered" evidence="6">
    <location>
        <begin position="1"/>
        <end position="27"/>
    </location>
</feature>
<evidence type="ECO:0000256" key="4">
    <source>
        <dbReference type="ARBA" id="ARBA00023163"/>
    </source>
</evidence>
<feature type="compositionally biased region" description="Polar residues" evidence="6">
    <location>
        <begin position="356"/>
        <end position="366"/>
    </location>
</feature>
<evidence type="ECO:0000313" key="8">
    <source>
        <dbReference type="Proteomes" id="UP000095009"/>
    </source>
</evidence>
<keyword evidence="4" id="KW-0804">Transcription</keyword>
<dbReference type="AlphaFoldDB" id="A0A1E3PL00"/>
<evidence type="ECO:0000313" key="7">
    <source>
        <dbReference type="EMBL" id="ODQ65517.1"/>
    </source>
</evidence>
<evidence type="ECO:0000256" key="1">
    <source>
        <dbReference type="ARBA" id="ARBA00004123"/>
    </source>
</evidence>
<dbReference type="Proteomes" id="UP000095009">
    <property type="component" value="Unassembled WGS sequence"/>
</dbReference>
<organism evidence="7 8">
    <name type="scientific">Nadsonia fulvescens var. elongata DSM 6958</name>
    <dbReference type="NCBI Taxonomy" id="857566"/>
    <lineage>
        <taxon>Eukaryota</taxon>
        <taxon>Fungi</taxon>
        <taxon>Dikarya</taxon>
        <taxon>Ascomycota</taxon>
        <taxon>Saccharomycotina</taxon>
        <taxon>Dipodascomycetes</taxon>
        <taxon>Dipodascales</taxon>
        <taxon>Dipodascales incertae sedis</taxon>
        <taxon>Nadsonia</taxon>
    </lineage>
</organism>
<gene>
    <name evidence="7" type="ORF">NADFUDRAFT_65406</name>
</gene>
<dbReference type="STRING" id="857566.A0A1E3PL00"/>
<sequence>MSLSRTAPGYQENYTASKMKRQKRRRDSSVLVQRAALNDFTNHQSNHLNLDNSLRSTTPTKRHTITEYYQFLCRRFYSDRETHYSEIFKTLQDKLTAVEAGQDIEYQEELCDFEELRDRELLEQCLYETFLIGRANKVSQVELDRLDQEQQLVETQVRVKLVKWLERQIKRLSDSRDHFVVNNESSTILLAGFGDLDMSLPEGTSIDTTFAQSLGRGPNGMSARGLGNDSADDNDDPNNEYPSINTDEDNGENSNSDDTETVVEPDLAAHNTESVIKVFEATPPPLLPSPSPQPLPLLVGKKRRGRPASAASLAKRALELNGNSASPIPTTTTINISPTVSNQSVAQPPAVRRSTRGNPNLSHDSNLAFSTLDSIKSYRKKKNRVSAAAAAATVSSVYTSTTIPHTAAQDGIYSGNEPQFDLTLTPFSTKSGIAGRNLNQLSDDDLRYVLSDMDITPYSGAASDGRNNHYDRGYNSGSNGTASSVLGNNYGAGRGKSVARLNSLKAEEIQLDLQILKHH</sequence>
<name>A0A1E3PL00_9ASCO</name>
<keyword evidence="3" id="KW-0805">Transcription regulation</keyword>
<feature type="region of interest" description="Disordered" evidence="6">
    <location>
        <begin position="209"/>
        <end position="260"/>
    </location>
</feature>
<dbReference type="EMBL" id="KV454409">
    <property type="protein sequence ID" value="ODQ65517.1"/>
    <property type="molecule type" value="Genomic_DNA"/>
</dbReference>
<evidence type="ECO:0000256" key="3">
    <source>
        <dbReference type="ARBA" id="ARBA00023015"/>
    </source>
</evidence>
<accession>A0A1E3PL00</accession>
<keyword evidence="5" id="KW-0539">Nucleus</keyword>
<proteinExistence type="predicted"/>
<feature type="compositionally biased region" description="Low complexity" evidence="6">
    <location>
        <begin position="332"/>
        <end position="342"/>
    </location>
</feature>
<dbReference type="GO" id="GO:0005654">
    <property type="term" value="C:nucleoplasm"/>
    <property type="evidence" value="ECO:0007669"/>
    <property type="project" value="UniProtKB-ARBA"/>
</dbReference>
<comment type="subcellular location">
    <subcellularLocation>
        <location evidence="1">Nucleus</location>
    </subcellularLocation>
</comment>
<dbReference type="GO" id="GO:0010468">
    <property type="term" value="P:regulation of gene expression"/>
    <property type="evidence" value="ECO:0007669"/>
    <property type="project" value="UniProtKB-ARBA"/>
</dbReference>
<feature type="compositionally biased region" description="Acidic residues" evidence="6">
    <location>
        <begin position="246"/>
        <end position="260"/>
    </location>
</feature>
<evidence type="ECO:0000256" key="5">
    <source>
        <dbReference type="ARBA" id="ARBA00023242"/>
    </source>
</evidence>
<dbReference type="Pfam" id="PF08598">
    <property type="entry name" value="Sds3"/>
    <property type="match status" value="1"/>
</dbReference>
<dbReference type="InterPro" id="IPR013907">
    <property type="entry name" value="Sds3"/>
</dbReference>
<keyword evidence="8" id="KW-1185">Reference proteome</keyword>
<evidence type="ECO:0000256" key="2">
    <source>
        <dbReference type="ARBA" id="ARBA00022491"/>
    </source>
</evidence>
<protein>
    <submittedName>
        <fullName evidence="7">Uncharacterized protein</fullName>
    </submittedName>
</protein>
<feature type="region of interest" description="Disordered" evidence="6">
    <location>
        <begin position="332"/>
        <end position="366"/>
    </location>
</feature>
<reference evidence="7 8" key="1">
    <citation type="journal article" date="2016" name="Proc. Natl. Acad. Sci. U.S.A.">
        <title>Comparative genomics of biotechnologically important yeasts.</title>
        <authorList>
            <person name="Riley R."/>
            <person name="Haridas S."/>
            <person name="Wolfe K.H."/>
            <person name="Lopes M.R."/>
            <person name="Hittinger C.T."/>
            <person name="Goeker M."/>
            <person name="Salamov A.A."/>
            <person name="Wisecaver J.H."/>
            <person name="Long T.M."/>
            <person name="Calvey C.H."/>
            <person name="Aerts A.L."/>
            <person name="Barry K.W."/>
            <person name="Choi C."/>
            <person name="Clum A."/>
            <person name="Coughlan A.Y."/>
            <person name="Deshpande S."/>
            <person name="Douglass A.P."/>
            <person name="Hanson S.J."/>
            <person name="Klenk H.-P."/>
            <person name="LaButti K.M."/>
            <person name="Lapidus A."/>
            <person name="Lindquist E.A."/>
            <person name="Lipzen A.M."/>
            <person name="Meier-Kolthoff J.P."/>
            <person name="Ohm R.A."/>
            <person name="Otillar R.P."/>
            <person name="Pangilinan J.L."/>
            <person name="Peng Y."/>
            <person name="Rokas A."/>
            <person name="Rosa C.A."/>
            <person name="Scheuner C."/>
            <person name="Sibirny A.A."/>
            <person name="Slot J.C."/>
            <person name="Stielow J.B."/>
            <person name="Sun H."/>
            <person name="Kurtzman C.P."/>
            <person name="Blackwell M."/>
            <person name="Grigoriev I.V."/>
            <person name="Jeffries T.W."/>
        </authorList>
    </citation>
    <scope>NUCLEOTIDE SEQUENCE [LARGE SCALE GENOMIC DNA]</scope>
    <source>
        <strain evidence="7 8">DSM 6958</strain>
    </source>
</reference>
<keyword evidence="2" id="KW-0678">Repressor</keyword>